<dbReference type="InterPro" id="IPR001763">
    <property type="entry name" value="Rhodanese-like_dom"/>
</dbReference>
<proteinExistence type="predicted"/>
<evidence type="ECO:0000259" key="1">
    <source>
        <dbReference type="PROSITE" id="PS50206"/>
    </source>
</evidence>
<dbReference type="OrthoDB" id="9800872at2"/>
<dbReference type="InterPro" id="IPR050229">
    <property type="entry name" value="GlpE_sulfurtransferase"/>
</dbReference>
<reference evidence="2 3" key="1">
    <citation type="submission" date="2018-11" db="EMBL/GenBank/DDBJ databases">
        <title>Rhodococcus spongicola sp. nov. and Rhodococcus xishaensis sp. nov. from marine sponges.</title>
        <authorList>
            <person name="Li L."/>
            <person name="Lin H.W."/>
        </authorList>
    </citation>
    <scope>NUCLEOTIDE SEQUENCE [LARGE SCALE GENOMIC DNA]</scope>
    <source>
        <strain evidence="2 3">CCTCC AB2014297</strain>
    </source>
</reference>
<dbReference type="InterPro" id="IPR036873">
    <property type="entry name" value="Rhodanese-like_dom_sf"/>
</dbReference>
<dbReference type="EMBL" id="RKLP01000011">
    <property type="protein sequence ID" value="RVW07702.1"/>
    <property type="molecule type" value="Genomic_DNA"/>
</dbReference>
<organism evidence="2 3">
    <name type="scientific">Prescottella agglutinans</name>
    <dbReference type="NCBI Taxonomy" id="1644129"/>
    <lineage>
        <taxon>Bacteria</taxon>
        <taxon>Bacillati</taxon>
        <taxon>Actinomycetota</taxon>
        <taxon>Actinomycetes</taxon>
        <taxon>Mycobacteriales</taxon>
        <taxon>Nocardiaceae</taxon>
        <taxon>Prescottella</taxon>
    </lineage>
</organism>
<dbReference type="CDD" id="cd00158">
    <property type="entry name" value="RHOD"/>
    <property type="match status" value="1"/>
</dbReference>
<dbReference type="RefSeq" id="WP_127917817.1">
    <property type="nucleotide sequence ID" value="NZ_RKLP01000011.1"/>
</dbReference>
<dbReference type="Pfam" id="PF00581">
    <property type="entry name" value="Rhodanese"/>
    <property type="match status" value="1"/>
</dbReference>
<evidence type="ECO:0000313" key="3">
    <source>
        <dbReference type="Proteomes" id="UP000286208"/>
    </source>
</evidence>
<name>A0A3S3ZT47_9NOCA</name>
<dbReference type="Proteomes" id="UP000286208">
    <property type="component" value="Unassembled WGS sequence"/>
</dbReference>
<sequence>MALLSKLFRKSYGVVDVHEARNLVEGGAVLLDVRSLPEWDSGHAPGATHLPLHEVIERGPDAVGDRPVVAICRSGGRSATAARVLARAGAEAYSVRGGMDAWRRAGLEITA</sequence>
<dbReference type="AlphaFoldDB" id="A0A3S3ZT47"/>
<gene>
    <name evidence="2" type="ORF">EGT67_19870</name>
</gene>
<protein>
    <submittedName>
        <fullName evidence="2">Rhodanese-like domain-containing protein</fullName>
    </submittedName>
</protein>
<dbReference type="SMART" id="SM00450">
    <property type="entry name" value="RHOD"/>
    <property type="match status" value="1"/>
</dbReference>
<dbReference type="SUPFAM" id="SSF52821">
    <property type="entry name" value="Rhodanese/Cell cycle control phosphatase"/>
    <property type="match status" value="1"/>
</dbReference>
<accession>A0A3S3ZT47</accession>
<keyword evidence="3" id="KW-1185">Reference proteome</keyword>
<evidence type="ECO:0000313" key="2">
    <source>
        <dbReference type="EMBL" id="RVW07702.1"/>
    </source>
</evidence>
<feature type="domain" description="Rhodanese" evidence="1">
    <location>
        <begin position="24"/>
        <end position="111"/>
    </location>
</feature>
<dbReference type="PANTHER" id="PTHR43031">
    <property type="entry name" value="FAD-DEPENDENT OXIDOREDUCTASE"/>
    <property type="match status" value="1"/>
</dbReference>
<dbReference type="Gene3D" id="3.40.250.10">
    <property type="entry name" value="Rhodanese-like domain"/>
    <property type="match status" value="1"/>
</dbReference>
<dbReference type="PROSITE" id="PS50206">
    <property type="entry name" value="RHODANESE_3"/>
    <property type="match status" value="1"/>
</dbReference>
<dbReference type="PANTHER" id="PTHR43031:SF1">
    <property type="entry name" value="PYRIDINE NUCLEOTIDE-DISULPHIDE OXIDOREDUCTASE"/>
    <property type="match status" value="1"/>
</dbReference>
<comment type="caution">
    <text evidence="2">The sequence shown here is derived from an EMBL/GenBank/DDBJ whole genome shotgun (WGS) entry which is preliminary data.</text>
</comment>